<evidence type="ECO:0000256" key="7">
    <source>
        <dbReference type="ARBA" id="ARBA00022840"/>
    </source>
</evidence>
<evidence type="ECO:0000256" key="4">
    <source>
        <dbReference type="ARBA" id="ARBA00022741"/>
    </source>
</evidence>
<reference evidence="14" key="1">
    <citation type="journal article" date="2012" name="Science">
        <title>Fermentation, hydrogen, and sulfur metabolism in multiple uncultivated bacterial phyla.</title>
        <authorList>
            <person name="Wrighton K.C."/>
            <person name="Thomas B.C."/>
            <person name="Sharon I."/>
            <person name="Miller C.S."/>
            <person name="Castelle C.J."/>
            <person name="VerBerkmoes N.C."/>
            <person name="Wilkins M.J."/>
            <person name="Hettich R.L."/>
            <person name="Lipton M.S."/>
            <person name="Williams K.H."/>
            <person name="Long P.E."/>
            <person name="Banfield J.F."/>
        </authorList>
    </citation>
    <scope>NUCLEOTIDE SEQUENCE [LARGE SCALE GENOMIC DNA]</scope>
</reference>
<keyword evidence="4 12" id="KW-0547">Nucleotide-binding</keyword>
<dbReference type="InterPro" id="IPR036185">
    <property type="entry name" value="DNA_heli_DnaB-like_N_sf"/>
</dbReference>
<organism evidence="14">
    <name type="scientific">uncultured bacterium</name>
    <name type="common">gcode 4</name>
    <dbReference type="NCBI Taxonomy" id="1234023"/>
    <lineage>
        <taxon>Bacteria</taxon>
        <taxon>environmental samples</taxon>
    </lineage>
</organism>
<dbReference type="GO" id="GO:0043139">
    <property type="term" value="F:5'-3' DNA helicase activity"/>
    <property type="evidence" value="ECO:0007669"/>
    <property type="project" value="UniProtKB-EC"/>
</dbReference>
<dbReference type="GO" id="GO:0006269">
    <property type="term" value="P:DNA replication, synthesis of primer"/>
    <property type="evidence" value="ECO:0007669"/>
    <property type="project" value="UniProtKB-UniRule"/>
</dbReference>
<dbReference type="PROSITE" id="PS51199">
    <property type="entry name" value="SF4_HELICASE"/>
    <property type="match status" value="1"/>
</dbReference>
<evidence type="ECO:0000259" key="13">
    <source>
        <dbReference type="PROSITE" id="PS51199"/>
    </source>
</evidence>
<comment type="caution">
    <text evidence="14">The sequence shown here is derived from an EMBL/GenBank/DDBJ whole genome shotgun (WGS) entry which is preliminary data.</text>
</comment>
<name>K2H0A9_9BACT</name>
<dbReference type="SUPFAM" id="SSF48024">
    <property type="entry name" value="N-terminal domain of DnaB helicase"/>
    <property type="match status" value="1"/>
</dbReference>
<dbReference type="InterPro" id="IPR007693">
    <property type="entry name" value="DNA_helicase_DnaB-like_N"/>
</dbReference>
<dbReference type="GO" id="GO:0003677">
    <property type="term" value="F:DNA binding"/>
    <property type="evidence" value="ECO:0007669"/>
    <property type="project" value="UniProtKB-UniRule"/>
</dbReference>
<comment type="similarity">
    <text evidence="1 12">Belongs to the helicase family. DnaB subfamily.</text>
</comment>
<keyword evidence="9" id="KW-0413">Isomerase</keyword>
<evidence type="ECO:0000256" key="3">
    <source>
        <dbReference type="ARBA" id="ARBA00022705"/>
    </source>
</evidence>
<dbReference type="GO" id="GO:1990077">
    <property type="term" value="C:primosome complex"/>
    <property type="evidence" value="ECO:0007669"/>
    <property type="project" value="UniProtKB-UniRule"/>
</dbReference>
<dbReference type="GO" id="GO:0005524">
    <property type="term" value="F:ATP binding"/>
    <property type="evidence" value="ECO:0007669"/>
    <property type="project" value="UniProtKB-UniRule"/>
</dbReference>
<comment type="function">
    <text evidence="12">The main replicative DNA helicase, it participates in initiation and elongation during chromosome replication. Travels ahead of the DNA replisome, separating dsDNA into templates for DNA synthesis. A processive ATP-dependent 5'-3' DNA helicase it has DNA-dependent ATPase activity.</text>
</comment>
<keyword evidence="3 12" id="KW-0235">DNA replication</keyword>
<keyword evidence="6 12" id="KW-0347">Helicase</keyword>
<evidence type="ECO:0000313" key="14">
    <source>
        <dbReference type="EMBL" id="EKE29195.1"/>
    </source>
</evidence>
<evidence type="ECO:0000256" key="12">
    <source>
        <dbReference type="RuleBase" id="RU362085"/>
    </source>
</evidence>
<evidence type="ECO:0000256" key="8">
    <source>
        <dbReference type="ARBA" id="ARBA00023125"/>
    </source>
</evidence>
<evidence type="ECO:0000256" key="1">
    <source>
        <dbReference type="ARBA" id="ARBA00008428"/>
    </source>
</evidence>
<dbReference type="PANTHER" id="PTHR30153:SF2">
    <property type="entry name" value="REPLICATIVE DNA HELICASE"/>
    <property type="match status" value="1"/>
</dbReference>
<keyword evidence="7 12" id="KW-0067">ATP-binding</keyword>
<dbReference type="InterPro" id="IPR027417">
    <property type="entry name" value="P-loop_NTPase"/>
</dbReference>
<dbReference type="InterPro" id="IPR007692">
    <property type="entry name" value="DNA_helicase_DnaB"/>
</dbReference>
<dbReference type="GO" id="GO:0016887">
    <property type="term" value="F:ATP hydrolysis activity"/>
    <property type="evidence" value="ECO:0007669"/>
    <property type="project" value="RHEA"/>
</dbReference>
<dbReference type="EMBL" id="AMFJ01000209">
    <property type="protein sequence ID" value="EKE29195.1"/>
    <property type="molecule type" value="Genomic_DNA"/>
</dbReference>
<dbReference type="Pfam" id="PF00772">
    <property type="entry name" value="DnaB"/>
    <property type="match status" value="1"/>
</dbReference>
<accession>K2H0A9</accession>
<dbReference type="Gene3D" id="3.40.50.300">
    <property type="entry name" value="P-loop containing nucleotide triphosphate hydrolases"/>
    <property type="match status" value="1"/>
</dbReference>
<feature type="domain" description="SF4 helicase" evidence="13">
    <location>
        <begin position="177"/>
        <end position="440"/>
    </location>
</feature>
<keyword evidence="5 12" id="KW-0378">Hydrolase</keyword>
<evidence type="ECO:0000256" key="2">
    <source>
        <dbReference type="ARBA" id="ARBA00022515"/>
    </source>
</evidence>
<dbReference type="AlphaFoldDB" id="K2H0A9"/>
<sequence length="447" mass="53519">MAMKIPPSSVDAERWVLGSILIDKDWITQVSSLIEPADFYEPNHGFIFKAMLDLYLKNKPIDLLTVREVLDDRWQLDTIWWNLYLIELTNSVFSSANIFQYWQIIKNKSVLRKLIKAWNDIMQAWFDEEADLNKNLEKSEQALFWVTQTFIQNKLVHIKDILNLRYDEFSEIHADPEAAEASHIKTWFKWMDNKIWGLRKGDMIILAARPSMWKTAFALNIAQNIWVSWRNVAIFSLEMSKEQLTDRMICSSMWVDSWKLQKWLLEDEEFMKMWDALEKLSKAQIFIDDSAGGWLLEIKSKARRLKMESGLDLIVIDYLQLMSWGNPMNRVQEVSEISRWIKWMARELNVPVIALSQLSRWVESRTSKEPILSDLRESWGIEQDADIVLMLYREDYYDEFSENKWLTNVFVRKNRNWPVWQVDLRFEKKFMRFYDVEKWENISDIFN</sequence>
<evidence type="ECO:0000256" key="10">
    <source>
        <dbReference type="ARBA" id="ARBA00048954"/>
    </source>
</evidence>
<evidence type="ECO:0000256" key="9">
    <source>
        <dbReference type="ARBA" id="ARBA00023235"/>
    </source>
</evidence>
<proteinExistence type="inferred from homology"/>
<dbReference type="Pfam" id="PF03796">
    <property type="entry name" value="DnaB_C"/>
    <property type="match status" value="1"/>
</dbReference>
<keyword evidence="8 12" id="KW-0238">DNA-binding</keyword>
<dbReference type="Gene3D" id="1.10.860.10">
    <property type="entry name" value="DNAb Helicase, Chain A"/>
    <property type="match status" value="1"/>
</dbReference>
<dbReference type="GO" id="GO:0005829">
    <property type="term" value="C:cytosol"/>
    <property type="evidence" value="ECO:0007669"/>
    <property type="project" value="TreeGrafter"/>
</dbReference>
<gene>
    <name evidence="14" type="ORF">ACD_2C00209G0009</name>
</gene>
<protein>
    <recommendedName>
        <fullName evidence="11 12">Replicative DNA helicase</fullName>
        <ecNumber evidence="11 12">5.6.2.3</ecNumber>
    </recommendedName>
</protein>
<evidence type="ECO:0000256" key="5">
    <source>
        <dbReference type="ARBA" id="ARBA00022801"/>
    </source>
</evidence>
<dbReference type="NCBIfam" id="TIGR00665">
    <property type="entry name" value="DnaB"/>
    <property type="match status" value="1"/>
</dbReference>
<dbReference type="PANTHER" id="PTHR30153">
    <property type="entry name" value="REPLICATIVE DNA HELICASE DNAB"/>
    <property type="match status" value="1"/>
</dbReference>
<comment type="catalytic activity">
    <reaction evidence="10 12">
        <text>ATP + H2O = ADP + phosphate + H(+)</text>
        <dbReference type="Rhea" id="RHEA:13065"/>
        <dbReference type="ChEBI" id="CHEBI:15377"/>
        <dbReference type="ChEBI" id="CHEBI:15378"/>
        <dbReference type="ChEBI" id="CHEBI:30616"/>
        <dbReference type="ChEBI" id="CHEBI:43474"/>
        <dbReference type="ChEBI" id="CHEBI:456216"/>
        <dbReference type="EC" id="5.6.2.3"/>
    </reaction>
</comment>
<keyword evidence="2 12" id="KW-0639">Primosome</keyword>
<dbReference type="SUPFAM" id="SSF52540">
    <property type="entry name" value="P-loop containing nucleoside triphosphate hydrolases"/>
    <property type="match status" value="1"/>
</dbReference>
<dbReference type="CDD" id="cd00984">
    <property type="entry name" value="DnaB_C"/>
    <property type="match status" value="1"/>
</dbReference>
<evidence type="ECO:0000256" key="11">
    <source>
        <dbReference type="NCBIfam" id="TIGR00665"/>
    </source>
</evidence>
<evidence type="ECO:0000256" key="6">
    <source>
        <dbReference type="ARBA" id="ARBA00022806"/>
    </source>
</evidence>
<dbReference type="InterPro" id="IPR007694">
    <property type="entry name" value="DNA_helicase_DnaB-like_C"/>
</dbReference>
<dbReference type="EC" id="5.6.2.3" evidence="11 12"/>
<dbReference type="InterPro" id="IPR016136">
    <property type="entry name" value="DNA_helicase_N/primase_C"/>
</dbReference>